<dbReference type="Gene3D" id="3.40.630.30">
    <property type="match status" value="1"/>
</dbReference>
<keyword evidence="3" id="KW-0812">Transmembrane</keyword>
<organism evidence="5 6">
    <name type="scientific">Saxibacter everestensis</name>
    <dbReference type="NCBI Taxonomy" id="2909229"/>
    <lineage>
        <taxon>Bacteria</taxon>
        <taxon>Bacillati</taxon>
        <taxon>Actinomycetota</taxon>
        <taxon>Actinomycetes</taxon>
        <taxon>Micrococcales</taxon>
        <taxon>Brevibacteriaceae</taxon>
        <taxon>Saxibacter</taxon>
    </lineage>
</organism>
<reference evidence="5 6" key="1">
    <citation type="submission" date="2023-05" db="EMBL/GenBank/DDBJ databases">
        <title>Lithophilousrod everest ZFBP1038 complete genpme.</title>
        <authorList>
            <person name="Tian M."/>
        </authorList>
    </citation>
    <scope>NUCLEOTIDE SEQUENCE [LARGE SCALE GENOMIC DNA]</scope>
    <source>
        <strain evidence="5 6">ZFBP1038</strain>
    </source>
</reference>
<evidence type="ECO:0000256" key="2">
    <source>
        <dbReference type="ARBA" id="ARBA00023315"/>
    </source>
</evidence>
<evidence type="ECO:0000313" key="5">
    <source>
        <dbReference type="EMBL" id="WGW10863.1"/>
    </source>
</evidence>
<dbReference type="Proteomes" id="UP001209083">
    <property type="component" value="Chromosome"/>
</dbReference>
<name>A0ABY8QPN1_9MICO</name>
<keyword evidence="3" id="KW-1133">Transmembrane helix</keyword>
<dbReference type="PROSITE" id="PS51186">
    <property type="entry name" value="GNAT"/>
    <property type="match status" value="1"/>
</dbReference>
<keyword evidence="3" id="KW-0472">Membrane</keyword>
<dbReference type="RefSeq" id="WP_349637646.1">
    <property type="nucleotide sequence ID" value="NZ_CP090958.1"/>
</dbReference>
<feature type="domain" description="N-acetyltransferase" evidence="4">
    <location>
        <begin position="15"/>
        <end position="163"/>
    </location>
</feature>
<evidence type="ECO:0000256" key="1">
    <source>
        <dbReference type="ARBA" id="ARBA00022679"/>
    </source>
</evidence>
<keyword evidence="6" id="KW-1185">Reference proteome</keyword>
<dbReference type="EMBL" id="CP090958">
    <property type="protein sequence ID" value="WGW10863.1"/>
    <property type="molecule type" value="Genomic_DNA"/>
</dbReference>
<evidence type="ECO:0000259" key="4">
    <source>
        <dbReference type="PROSITE" id="PS51186"/>
    </source>
</evidence>
<keyword evidence="2" id="KW-0012">Acyltransferase</keyword>
<gene>
    <name evidence="5" type="ORF">LWF01_12145</name>
</gene>
<dbReference type="Pfam" id="PF00583">
    <property type="entry name" value="Acetyltransf_1"/>
    <property type="match status" value="1"/>
</dbReference>
<evidence type="ECO:0000256" key="3">
    <source>
        <dbReference type="SAM" id="Phobius"/>
    </source>
</evidence>
<dbReference type="InterPro" id="IPR000182">
    <property type="entry name" value="GNAT_dom"/>
</dbReference>
<accession>A0ABY8QPN1</accession>
<evidence type="ECO:0000313" key="6">
    <source>
        <dbReference type="Proteomes" id="UP001209083"/>
    </source>
</evidence>
<feature type="transmembrane region" description="Helical" evidence="3">
    <location>
        <begin position="71"/>
        <end position="90"/>
    </location>
</feature>
<dbReference type="CDD" id="cd04301">
    <property type="entry name" value="NAT_SF"/>
    <property type="match status" value="1"/>
</dbReference>
<sequence>MTFTEQNVSSSDTALTIVPLDEIDATDLRDWLINAQTDFWDERDLRDQHHPVWFRQFGSDGLVARSDGTTVGYLLGVVPVSGVAYVHLVAARRDHRGMGIGRKLYESFIAKAKQQGARSIEAMTSAGNSSSIAFHTAIGFRAEIVADYAGPGEDRVLFEMPLNGNDHG</sequence>
<proteinExistence type="predicted"/>
<protein>
    <submittedName>
        <fullName evidence="5">GNAT family N-acetyltransferase</fullName>
    </submittedName>
</protein>
<dbReference type="SUPFAM" id="SSF55729">
    <property type="entry name" value="Acyl-CoA N-acyltransferases (Nat)"/>
    <property type="match status" value="1"/>
</dbReference>
<keyword evidence="1" id="KW-0808">Transferase</keyword>
<dbReference type="PANTHER" id="PTHR43072:SF23">
    <property type="entry name" value="UPF0039 PROTEIN C11D3.02C"/>
    <property type="match status" value="1"/>
</dbReference>
<dbReference type="InterPro" id="IPR016181">
    <property type="entry name" value="Acyl_CoA_acyltransferase"/>
</dbReference>
<dbReference type="PANTHER" id="PTHR43072">
    <property type="entry name" value="N-ACETYLTRANSFERASE"/>
    <property type="match status" value="1"/>
</dbReference>